<dbReference type="Proteomes" id="UP001516400">
    <property type="component" value="Unassembled WGS sequence"/>
</dbReference>
<dbReference type="AlphaFoldDB" id="A0ABD2PB31"/>
<evidence type="ECO:0000313" key="1">
    <source>
        <dbReference type="EMBL" id="KAL3287987.1"/>
    </source>
</evidence>
<organism evidence="1 2">
    <name type="scientific">Cryptolaemus montrouzieri</name>
    <dbReference type="NCBI Taxonomy" id="559131"/>
    <lineage>
        <taxon>Eukaryota</taxon>
        <taxon>Metazoa</taxon>
        <taxon>Ecdysozoa</taxon>
        <taxon>Arthropoda</taxon>
        <taxon>Hexapoda</taxon>
        <taxon>Insecta</taxon>
        <taxon>Pterygota</taxon>
        <taxon>Neoptera</taxon>
        <taxon>Endopterygota</taxon>
        <taxon>Coleoptera</taxon>
        <taxon>Polyphaga</taxon>
        <taxon>Cucujiformia</taxon>
        <taxon>Coccinelloidea</taxon>
        <taxon>Coccinellidae</taxon>
        <taxon>Scymninae</taxon>
        <taxon>Scymnini</taxon>
        <taxon>Cryptolaemus</taxon>
    </lineage>
</organism>
<accession>A0ABD2PB31</accession>
<comment type="caution">
    <text evidence="1">The sequence shown here is derived from an EMBL/GenBank/DDBJ whole genome shotgun (WGS) entry which is preliminary data.</text>
</comment>
<protein>
    <submittedName>
        <fullName evidence="1">Uncharacterized protein</fullName>
    </submittedName>
</protein>
<gene>
    <name evidence="1" type="ORF">HHI36_002441</name>
</gene>
<evidence type="ECO:0000313" key="2">
    <source>
        <dbReference type="Proteomes" id="UP001516400"/>
    </source>
</evidence>
<reference evidence="1 2" key="1">
    <citation type="journal article" date="2021" name="BMC Biol.">
        <title>Horizontally acquired antibacterial genes associated with adaptive radiation of ladybird beetles.</title>
        <authorList>
            <person name="Li H.S."/>
            <person name="Tang X.F."/>
            <person name="Huang Y.H."/>
            <person name="Xu Z.Y."/>
            <person name="Chen M.L."/>
            <person name="Du X.Y."/>
            <person name="Qiu B.Y."/>
            <person name="Chen P.T."/>
            <person name="Zhang W."/>
            <person name="Slipinski A."/>
            <person name="Escalona H.E."/>
            <person name="Waterhouse R.M."/>
            <person name="Zwick A."/>
            <person name="Pang H."/>
        </authorList>
    </citation>
    <scope>NUCLEOTIDE SEQUENCE [LARGE SCALE GENOMIC DNA]</scope>
    <source>
        <strain evidence="1">SYSU2018</strain>
    </source>
</reference>
<proteinExistence type="predicted"/>
<dbReference type="EMBL" id="JABFTP020000185">
    <property type="protein sequence ID" value="KAL3287987.1"/>
    <property type="molecule type" value="Genomic_DNA"/>
</dbReference>
<sequence length="101" mass="12267">MQKLKDPEIQTKVKQRMKKDFAALKEDARDDINVEESWKQVKGKLINIKQEEVGYTYKGYKNPRMSQEILLLMDTRRSYKEINKDKYNEVNREMRRKIRKA</sequence>
<keyword evidence="2" id="KW-1185">Reference proteome</keyword>
<name>A0ABD2PB31_9CUCU</name>